<accession>A0A4R0RST9</accession>
<evidence type="ECO:0000313" key="3">
    <source>
        <dbReference type="Proteomes" id="UP000292702"/>
    </source>
</evidence>
<organism evidence="2 3">
    <name type="scientific">Steccherinum ochraceum</name>
    <dbReference type="NCBI Taxonomy" id="92696"/>
    <lineage>
        <taxon>Eukaryota</taxon>
        <taxon>Fungi</taxon>
        <taxon>Dikarya</taxon>
        <taxon>Basidiomycota</taxon>
        <taxon>Agaricomycotina</taxon>
        <taxon>Agaricomycetes</taxon>
        <taxon>Polyporales</taxon>
        <taxon>Steccherinaceae</taxon>
        <taxon>Steccherinum</taxon>
    </lineage>
</organism>
<sequence>MTVTESSKYLTYPIPNDELIRELKLNKHVEGGYFAETDRQKEEVPSPFANGAPRSISTTIYYLLSYDQPEGVFHMNKSATMHVLHQGRAEYTLITPGVNGAPPTVETKIIGPNIHAEETMQLLVGSNIWKKSRLLPEDVAAAKADPTKQQYTGCLITEVVFPGFFWEDHQFMTEGKLKELFVEGTPEYQKWRGNTRKED</sequence>
<protein>
    <recommendedName>
        <fullName evidence="1">DUF985 domain-containing protein</fullName>
    </recommendedName>
</protein>
<dbReference type="AlphaFoldDB" id="A0A4R0RST9"/>
<gene>
    <name evidence="2" type="ORF">EIP91_002518</name>
</gene>
<dbReference type="EMBL" id="RWJN01000175">
    <property type="protein sequence ID" value="TCD65554.1"/>
    <property type="molecule type" value="Genomic_DNA"/>
</dbReference>
<dbReference type="OrthoDB" id="6614653at2759"/>
<proteinExistence type="predicted"/>
<dbReference type="InterPro" id="IPR014710">
    <property type="entry name" value="RmlC-like_jellyroll"/>
</dbReference>
<reference evidence="2 3" key="1">
    <citation type="submission" date="2018-11" db="EMBL/GenBank/DDBJ databases">
        <title>Genome assembly of Steccherinum ochraceum LE-BIN_3174, the white-rot fungus of the Steccherinaceae family (The Residual Polyporoid clade, Polyporales, Basidiomycota).</title>
        <authorList>
            <person name="Fedorova T.V."/>
            <person name="Glazunova O.A."/>
            <person name="Landesman E.O."/>
            <person name="Moiseenko K.V."/>
            <person name="Psurtseva N.V."/>
            <person name="Savinova O.S."/>
            <person name="Shakhova N.V."/>
            <person name="Tyazhelova T.V."/>
            <person name="Vasina D.V."/>
        </authorList>
    </citation>
    <scope>NUCLEOTIDE SEQUENCE [LARGE SCALE GENOMIC DNA]</scope>
    <source>
        <strain evidence="2 3">LE-BIN_3174</strain>
    </source>
</reference>
<dbReference type="Pfam" id="PF06172">
    <property type="entry name" value="Cupin_5"/>
    <property type="match status" value="1"/>
</dbReference>
<dbReference type="PANTHER" id="PTHR33387">
    <property type="entry name" value="RMLC-LIKE JELLY ROLL FOLD PROTEIN"/>
    <property type="match status" value="1"/>
</dbReference>
<evidence type="ECO:0000259" key="1">
    <source>
        <dbReference type="Pfam" id="PF06172"/>
    </source>
</evidence>
<dbReference type="CDD" id="cd06121">
    <property type="entry name" value="cupin_YML079wp"/>
    <property type="match status" value="1"/>
</dbReference>
<dbReference type="PANTHER" id="PTHR33387:SF3">
    <property type="entry name" value="DUF985 DOMAIN-CONTAINING PROTEIN"/>
    <property type="match status" value="1"/>
</dbReference>
<evidence type="ECO:0000313" key="2">
    <source>
        <dbReference type="EMBL" id="TCD65554.1"/>
    </source>
</evidence>
<keyword evidence="3" id="KW-1185">Reference proteome</keyword>
<name>A0A4R0RST9_9APHY</name>
<dbReference type="SUPFAM" id="SSF51182">
    <property type="entry name" value="RmlC-like cupins"/>
    <property type="match status" value="1"/>
</dbReference>
<feature type="domain" description="DUF985" evidence="1">
    <location>
        <begin position="18"/>
        <end position="172"/>
    </location>
</feature>
<dbReference type="InterPro" id="IPR039935">
    <property type="entry name" value="YML079W-like"/>
</dbReference>
<dbReference type="InterPro" id="IPR011051">
    <property type="entry name" value="RmlC_Cupin_sf"/>
</dbReference>
<dbReference type="Proteomes" id="UP000292702">
    <property type="component" value="Unassembled WGS sequence"/>
</dbReference>
<dbReference type="InterPro" id="IPR009327">
    <property type="entry name" value="Cupin_DUF985"/>
</dbReference>
<dbReference type="Gene3D" id="2.60.120.10">
    <property type="entry name" value="Jelly Rolls"/>
    <property type="match status" value="1"/>
</dbReference>
<comment type="caution">
    <text evidence="2">The sequence shown here is derived from an EMBL/GenBank/DDBJ whole genome shotgun (WGS) entry which is preliminary data.</text>
</comment>